<dbReference type="PANTHER" id="PTHR34292:SF1">
    <property type="entry name" value="OUTER SPORE WALL PROTEIN RRT8"/>
    <property type="match status" value="1"/>
</dbReference>
<dbReference type="PANTHER" id="PTHR34292">
    <property type="entry name" value="OUTER SPORE WALL PROTEIN LDS1"/>
    <property type="match status" value="1"/>
</dbReference>
<dbReference type="GO" id="GO:0005619">
    <property type="term" value="C:ascospore wall"/>
    <property type="evidence" value="ECO:0007669"/>
    <property type="project" value="TreeGrafter"/>
</dbReference>
<accession>A0A167JCY0</accession>
<dbReference type="GO" id="GO:0005811">
    <property type="term" value="C:lipid droplet"/>
    <property type="evidence" value="ECO:0007669"/>
    <property type="project" value="TreeGrafter"/>
</dbReference>
<comment type="subcellular location">
    <subcellularLocation>
        <location evidence="1">Membrane</location>
        <topology evidence="1">Multi-pass membrane protein</topology>
    </subcellularLocation>
</comment>
<keyword evidence="3 5" id="KW-1133">Transmembrane helix</keyword>
<sequence>GIYYLLRHPVLFRPMRKRLPLALLISTIIITLMFLLTYLPQVAFLALFKIHGPLAFLHAALAVLSESATIISFVLETFIIEEQVVDIFDATLLLKREDALVGKGRILKPLAVDESGSREDVVARLGEFTKSPFTRFSCWDVCIWLLELPVNFLPLVGPWLFIALQGLSSGPLAHYHYVLLVGLKKKERGVYFRKRHLEYMGFGTICLLLQTFPIISTLVCFTNAVGAALWAAQVERVKRGEPVDMHIEREVDG</sequence>
<evidence type="ECO:0000256" key="5">
    <source>
        <dbReference type="SAM" id="Phobius"/>
    </source>
</evidence>
<protein>
    <recommendedName>
        <fullName evidence="8">EI24-domain-containing protein</fullName>
    </recommendedName>
</protein>
<dbReference type="AlphaFoldDB" id="A0A167JCY0"/>
<reference evidence="6 7" key="1">
    <citation type="journal article" date="2016" name="Mol. Biol. Evol.">
        <title>Comparative Genomics of Early-Diverging Mushroom-Forming Fungi Provides Insights into the Origins of Lignocellulose Decay Capabilities.</title>
        <authorList>
            <person name="Nagy L.G."/>
            <person name="Riley R."/>
            <person name="Tritt A."/>
            <person name="Adam C."/>
            <person name="Daum C."/>
            <person name="Floudas D."/>
            <person name="Sun H."/>
            <person name="Yadav J.S."/>
            <person name="Pangilinan J."/>
            <person name="Larsson K.H."/>
            <person name="Matsuura K."/>
            <person name="Barry K."/>
            <person name="Labutti K."/>
            <person name="Kuo R."/>
            <person name="Ohm R.A."/>
            <person name="Bhattacharya S.S."/>
            <person name="Shirouzu T."/>
            <person name="Yoshinaga Y."/>
            <person name="Martin F.M."/>
            <person name="Grigoriev I.V."/>
            <person name="Hibbett D.S."/>
        </authorList>
    </citation>
    <scope>NUCLEOTIDE SEQUENCE [LARGE SCALE GENOMIC DNA]</scope>
    <source>
        <strain evidence="6 7">TUFC12733</strain>
    </source>
</reference>
<proteinExistence type="predicted"/>
<dbReference type="InterPro" id="IPR052786">
    <property type="entry name" value="Spore_wall_assembly"/>
</dbReference>
<feature type="transmembrane region" description="Helical" evidence="5">
    <location>
        <begin position="21"/>
        <end position="48"/>
    </location>
</feature>
<evidence type="ECO:0000256" key="3">
    <source>
        <dbReference type="ARBA" id="ARBA00022989"/>
    </source>
</evidence>
<evidence type="ECO:0000313" key="7">
    <source>
        <dbReference type="Proteomes" id="UP000076738"/>
    </source>
</evidence>
<dbReference type="Proteomes" id="UP000076738">
    <property type="component" value="Unassembled WGS sequence"/>
</dbReference>
<feature type="non-terminal residue" evidence="6">
    <location>
        <position position="1"/>
    </location>
</feature>
<name>A0A167JCY0_CALVF</name>
<dbReference type="Pfam" id="PF07264">
    <property type="entry name" value="EI24"/>
    <property type="match status" value="1"/>
</dbReference>
<dbReference type="STRING" id="1330018.A0A167JCY0"/>
<feature type="transmembrane region" description="Helical" evidence="5">
    <location>
        <begin position="54"/>
        <end position="75"/>
    </location>
</feature>
<organism evidence="6 7">
    <name type="scientific">Calocera viscosa (strain TUFC12733)</name>
    <dbReference type="NCBI Taxonomy" id="1330018"/>
    <lineage>
        <taxon>Eukaryota</taxon>
        <taxon>Fungi</taxon>
        <taxon>Dikarya</taxon>
        <taxon>Basidiomycota</taxon>
        <taxon>Agaricomycotina</taxon>
        <taxon>Dacrymycetes</taxon>
        <taxon>Dacrymycetales</taxon>
        <taxon>Dacrymycetaceae</taxon>
        <taxon>Calocera</taxon>
    </lineage>
</organism>
<keyword evidence="4 5" id="KW-0472">Membrane</keyword>
<evidence type="ECO:0000256" key="2">
    <source>
        <dbReference type="ARBA" id="ARBA00022692"/>
    </source>
</evidence>
<evidence type="ECO:0008006" key="8">
    <source>
        <dbReference type="Google" id="ProtNLM"/>
    </source>
</evidence>
<dbReference type="OrthoDB" id="2107885at2759"/>
<dbReference type="EMBL" id="KV417301">
    <property type="protein sequence ID" value="KZO93468.1"/>
    <property type="molecule type" value="Genomic_DNA"/>
</dbReference>
<keyword evidence="7" id="KW-1185">Reference proteome</keyword>
<evidence type="ECO:0000256" key="4">
    <source>
        <dbReference type="ARBA" id="ARBA00023136"/>
    </source>
</evidence>
<keyword evidence="2 5" id="KW-0812">Transmembrane</keyword>
<feature type="transmembrane region" description="Helical" evidence="5">
    <location>
        <begin position="133"/>
        <end position="153"/>
    </location>
</feature>
<feature type="transmembrane region" description="Helical" evidence="5">
    <location>
        <begin position="199"/>
        <end position="232"/>
    </location>
</feature>
<evidence type="ECO:0000256" key="1">
    <source>
        <dbReference type="ARBA" id="ARBA00004141"/>
    </source>
</evidence>
<evidence type="ECO:0000313" key="6">
    <source>
        <dbReference type="EMBL" id="KZO93468.1"/>
    </source>
</evidence>
<dbReference type="InterPro" id="IPR059112">
    <property type="entry name" value="CysZ/EI24"/>
</dbReference>
<gene>
    <name evidence="6" type="ORF">CALVIDRAFT_485877</name>
</gene>